<feature type="domain" description="Translocation and assembly module TamB C-terminal" evidence="7">
    <location>
        <begin position="1135"/>
        <end position="1492"/>
    </location>
</feature>
<keyword evidence="9" id="KW-1185">Reference proteome</keyword>
<comment type="subcellular location">
    <subcellularLocation>
        <location evidence="1">Membrane</location>
        <topology evidence="1">Single-pass membrane protein</topology>
    </subcellularLocation>
</comment>
<dbReference type="RefSeq" id="WP_260275209.1">
    <property type="nucleotide sequence ID" value="NZ_JANAVZ010000001.1"/>
</dbReference>
<keyword evidence="4" id="KW-0472">Membrane</keyword>
<feature type="region of interest" description="Disordered" evidence="5">
    <location>
        <begin position="252"/>
        <end position="272"/>
    </location>
</feature>
<keyword evidence="3" id="KW-1133">Transmembrane helix</keyword>
<organism evidence="8 9">
    <name type="scientific">Paracoccus maritimus</name>
    <dbReference type="NCBI Taxonomy" id="2933292"/>
    <lineage>
        <taxon>Bacteria</taxon>
        <taxon>Pseudomonadati</taxon>
        <taxon>Pseudomonadota</taxon>
        <taxon>Alphaproteobacteria</taxon>
        <taxon>Rhodobacterales</taxon>
        <taxon>Paracoccaceae</taxon>
        <taxon>Paracoccus</taxon>
    </lineage>
</organism>
<evidence type="ECO:0000256" key="3">
    <source>
        <dbReference type="ARBA" id="ARBA00022989"/>
    </source>
</evidence>
<protein>
    <submittedName>
        <fullName evidence="8">Translocation/assembly module TamB domain-containing protein</fullName>
    </submittedName>
</protein>
<name>A0ABT2K4J4_9RHOB</name>
<comment type="caution">
    <text evidence="8">The sequence shown here is derived from an EMBL/GenBank/DDBJ whole genome shotgun (WGS) entry which is preliminary data.</text>
</comment>
<evidence type="ECO:0000256" key="1">
    <source>
        <dbReference type="ARBA" id="ARBA00004167"/>
    </source>
</evidence>
<feature type="signal peptide" evidence="6">
    <location>
        <begin position="1"/>
        <end position="19"/>
    </location>
</feature>
<feature type="chain" id="PRO_5047411394" evidence="6">
    <location>
        <begin position="20"/>
        <end position="1492"/>
    </location>
</feature>
<evidence type="ECO:0000256" key="6">
    <source>
        <dbReference type="SAM" id="SignalP"/>
    </source>
</evidence>
<evidence type="ECO:0000256" key="4">
    <source>
        <dbReference type="ARBA" id="ARBA00023136"/>
    </source>
</evidence>
<gene>
    <name evidence="8" type="ORF">MU516_00200</name>
</gene>
<evidence type="ECO:0000256" key="5">
    <source>
        <dbReference type="SAM" id="MobiDB-lite"/>
    </source>
</evidence>
<dbReference type="InterPro" id="IPR007452">
    <property type="entry name" value="TamB_C"/>
</dbReference>
<keyword evidence="6" id="KW-0732">Signal</keyword>
<evidence type="ECO:0000313" key="8">
    <source>
        <dbReference type="EMBL" id="MCT4331281.1"/>
    </source>
</evidence>
<dbReference type="Proteomes" id="UP001320702">
    <property type="component" value="Unassembled WGS sequence"/>
</dbReference>
<dbReference type="PANTHER" id="PTHR36985">
    <property type="entry name" value="TRANSLOCATION AND ASSEMBLY MODULE SUBUNIT TAMB"/>
    <property type="match status" value="1"/>
</dbReference>
<sequence length="1492" mass="156379">MRRLVTIFFALLFPAMVLAQSAADISQEVDDDRGFLTRLLERNLSGTGRQVTIDGFQGALSSRATFDRMTIADTEGVWLTLRDGAIQWNRAALLRGRVSIAELSAAEILLPRLPAAGGDAPKAEATEFALPELPVSINIEQIDAERVELGAPVIGVEAAISLSGSMSLAGGEGDVDLTIDRLDGPRGEFVLNAGYANETKVLRLNLSLDEAADGLLVNLVDLYDKPSVSAQITGEGAVQDFTADISLATNGQPRVTGQASANAAPGEDGSPGTAFRLELGGDVATLLPPEDRTFFGQDTQLLARGWRGEDGRINLPELKVDTEALSVAGSMATNAQSAPQNLDLQILLGRDANATQLPVALPGADNATVESGKLDLHFDAAEGQGWTLTGRVGELDQGDMRIGALTLDGSGEIAIENGALAGVTGQIDYGGRQLGFDDPAMAQAVGEQVEGRANFDFTPGHAFEIQELTLDGTDYGLSGYFLLSGLSGGFLLSVDVDAAYDDLGRLSALAGRDITGAADLSASGYYRVLNRSFDLQAEVTGTDIALNQPQLDRLLEGDSKILLGARRDESGIEISRFSVNAQGLTAEAQGYLNSLSSDVTAQISMPSLESADPAYAGSLQAEAKLNGASGQRRLSISGEADDLRIGIEALDNALQGRTNLAVIAGQTQDGAYQLETFQLANPQLKAEGEGSFAAGALDATAQFELFDLGAIRPDWSGDFQARAKLTEQEGTRFVDLTGTGQNLSLGQQNVDGALTGTTRLTVQAEEKSGVITLRDVELTNDQLEVTADGTYGEGVTDIAATIDAQSLAFMGPGWRGAVNVDGSFREAGDGVRRLQLAGTGRDLAFGQAQIDGALAGETRLQVSATESDGVFTIEQAQVENPRLTGSATGKVGGGQTDLSATLNAGDLRFLGNGINGAVRADARLVEENDLRRITAQGTASGLSVGQPKVDPLLRGQTNFDLAATQSASGLSIQRVDITNPQLRVDASGDTASGLNVQARLNDLGQIQPQLPGPATVNGTIREAGANFVVDLAATAPGQTNIRVSGSAARNFSTTDLSIRGTSNASIANGFVRTRTIEGPLRLDLTLQGPPGLQALGGQVVLQGGELSEPGLGLRLEQMNVTAGFQRGSINIDAAANVAAGGRITVRGPVDLAGGNVDLDVRLDRVVARDPNLYQTEISGQVGFAGQMQAGPLISGRITLGETEIRIPSTGMGGAKSIPEIRHVDDTRPMRATRAKAGLEDYPSAASRDAGMGGPASTPPANPPRLDLQINAPNRIFIRGRGVDAEMGGELQVQGTTRNVVPIGHFQLIRGRVDLLGKRFDLTEGLVELQGSMMPVIRLVAQTSQDGVTTRIIIDGEARDPEISFESSPEMPEEEVLSQLLFGRGLDNISPLQAAQLANALAVLAGRGGEGIVGRLRNQVGLDDLDLQTDDDGNVQVRAGKYLSENVYTDVSVGDDGKSTINLNLDISETLRARGSVGSDGDNTLGIYFERDY</sequence>
<proteinExistence type="predicted"/>
<feature type="region of interest" description="Disordered" evidence="5">
    <location>
        <begin position="1234"/>
        <end position="1267"/>
    </location>
</feature>
<evidence type="ECO:0000259" key="7">
    <source>
        <dbReference type="Pfam" id="PF04357"/>
    </source>
</evidence>
<evidence type="ECO:0000313" key="9">
    <source>
        <dbReference type="Proteomes" id="UP001320702"/>
    </source>
</evidence>
<keyword evidence="2" id="KW-0812">Transmembrane</keyword>
<feature type="compositionally biased region" description="Polar residues" evidence="5">
    <location>
        <begin position="252"/>
        <end position="261"/>
    </location>
</feature>
<dbReference type="PANTHER" id="PTHR36985:SF1">
    <property type="entry name" value="TRANSLOCATION AND ASSEMBLY MODULE SUBUNIT TAMB"/>
    <property type="match status" value="1"/>
</dbReference>
<dbReference type="EMBL" id="JANAVZ010000001">
    <property type="protein sequence ID" value="MCT4331281.1"/>
    <property type="molecule type" value="Genomic_DNA"/>
</dbReference>
<accession>A0ABT2K4J4</accession>
<reference evidence="8 9" key="1">
    <citation type="submission" date="2022-04" db="EMBL/GenBank/DDBJ databases">
        <title>Paracoccus sp. YLB-12 draft genome sequence.</title>
        <authorList>
            <person name="Yu L."/>
        </authorList>
    </citation>
    <scope>NUCLEOTIDE SEQUENCE [LARGE SCALE GENOMIC DNA]</scope>
    <source>
        <strain evidence="8 9">YLB-12</strain>
    </source>
</reference>
<dbReference type="Pfam" id="PF04357">
    <property type="entry name" value="TamB"/>
    <property type="match status" value="1"/>
</dbReference>
<evidence type="ECO:0000256" key="2">
    <source>
        <dbReference type="ARBA" id="ARBA00022692"/>
    </source>
</evidence>